<feature type="transmembrane region" description="Helical" evidence="10">
    <location>
        <begin position="268"/>
        <end position="292"/>
    </location>
</feature>
<feature type="domain" description="K+ potassium transporter C-terminal" evidence="12">
    <location>
        <begin position="733"/>
        <end position="806"/>
    </location>
</feature>
<dbReference type="InterPro" id="IPR003855">
    <property type="entry name" value="K+_transporter"/>
</dbReference>
<dbReference type="InterPro" id="IPR053951">
    <property type="entry name" value="K_trans_N"/>
</dbReference>
<dbReference type="InterPro" id="IPR053952">
    <property type="entry name" value="K_trans_C"/>
</dbReference>
<dbReference type="GO" id="GO:0015079">
    <property type="term" value="F:potassium ion transmembrane transporter activity"/>
    <property type="evidence" value="ECO:0007669"/>
    <property type="project" value="UniProtKB-UniRule"/>
</dbReference>
<keyword evidence="4 10" id="KW-0633">Potassium transport</keyword>
<evidence type="ECO:0000256" key="4">
    <source>
        <dbReference type="ARBA" id="ARBA00022538"/>
    </source>
</evidence>
<evidence type="ECO:0000256" key="9">
    <source>
        <dbReference type="ARBA" id="ARBA00023136"/>
    </source>
</evidence>
<evidence type="ECO:0000259" key="11">
    <source>
        <dbReference type="Pfam" id="PF02705"/>
    </source>
</evidence>
<protein>
    <recommendedName>
        <fullName evidence="10">Potassium transporter</fullName>
    </recommendedName>
</protein>
<feature type="domain" description="K+ potassium transporter integral membrane" evidence="11">
    <location>
        <begin position="64"/>
        <end position="568"/>
    </location>
</feature>
<accession>A0AAW2UF55</accession>
<keyword evidence="9 10" id="KW-0472">Membrane</keyword>
<reference evidence="13" key="2">
    <citation type="journal article" date="2024" name="Plant">
        <title>Genomic evolution and insights into agronomic trait innovations of Sesamum species.</title>
        <authorList>
            <person name="Miao H."/>
            <person name="Wang L."/>
            <person name="Qu L."/>
            <person name="Liu H."/>
            <person name="Sun Y."/>
            <person name="Le M."/>
            <person name="Wang Q."/>
            <person name="Wei S."/>
            <person name="Zheng Y."/>
            <person name="Lin W."/>
            <person name="Duan Y."/>
            <person name="Cao H."/>
            <person name="Xiong S."/>
            <person name="Wang X."/>
            <person name="Wei L."/>
            <person name="Li C."/>
            <person name="Ma Q."/>
            <person name="Ju M."/>
            <person name="Zhao R."/>
            <person name="Li G."/>
            <person name="Mu C."/>
            <person name="Tian Q."/>
            <person name="Mei H."/>
            <person name="Zhang T."/>
            <person name="Gao T."/>
            <person name="Zhang H."/>
        </authorList>
    </citation>
    <scope>NUCLEOTIDE SEQUENCE</scope>
    <source>
        <strain evidence="13">KEN1</strain>
    </source>
</reference>
<dbReference type="PANTHER" id="PTHR30540:SF97">
    <property type="entry name" value="POTASSIUM TRANSPORTER"/>
    <property type="match status" value="1"/>
</dbReference>
<feature type="transmembrane region" description="Helical" evidence="10">
    <location>
        <begin position="394"/>
        <end position="418"/>
    </location>
</feature>
<dbReference type="AlphaFoldDB" id="A0AAW2UF55"/>
<organism evidence="13">
    <name type="scientific">Sesamum latifolium</name>
    <dbReference type="NCBI Taxonomy" id="2727402"/>
    <lineage>
        <taxon>Eukaryota</taxon>
        <taxon>Viridiplantae</taxon>
        <taxon>Streptophyta</taxon>
        <taxon>Embryophyta</taxon>
        <taxon>Tracheophyta</taxon>
        <taxon>Spermatophyta</taxon>
        <taxon>Magnoliopsida</taxon>
        <taxon>eudicotyledons</taxon>
        <taxon>Gunneridae</taxon>
        <taxon>Pentapetalae</taxon>
        <taxon>asterids</taxon>
        <taxon>lamiids</taxon>
        <taxon>Lamiales</taxon>
        <taxon>Pedaliaceae</taxon>
        <taxon>Sesamum</taxon>
    </lineage>
</organism>
<proteinExistence type="inferred from homology"/>
<feature type="transmembrane region" description="Helical" evidence="10">
    <location>
        <begin position="475"/>
        <end position="495"/>
    </location>
</feature>
<evidence type="ECO:0000256" key="1">
    <source>
        <dbReference type="ARBA" id="ARBA00004651"/>
    </source>
</evidence>
<dbReference type="Pfam" id="PF22776">
    <property type="entry name" value="K_trans_C"/>
    <property type="match status" value="2"/>
</dbReference>
<evidence type="ECO:0000313" key="13">
    <source>
        <dbReference type="EMBL" id="KAL0415589.1"/>
    </source>
</evidence>
<comment type="caution">
    <text evidence="10">Lacks conserved residue(s) required for the propagation of feature annotation.</text>
</comment>
<feature type="transmembrane region" description="Helical" evidence="10">
    <location>
        <begin position="525"/>
        <end position="546"/>
    </location>
</feature>
<evidence type="ECO:0000256" key="7">
    <source>
        <dbReference type="ARBA" id="ARBA00022989"/>
    </source>
</evidence>
<keyword evidence="7 10" id="KW-1133">Transmembrane helix</keyword>
<comment type="subcellular location">
    <subcellularLocation>
        <location evidence="1">Cell membrane</location>
        <topology evidence="1">Multi-pass membrane protein</topology>
    </subcellularLocation>
    <subcellularLocation>
        <location evidence="10">Membrane</location>
        <topology evidence="10">Multi-pass membrane protein</topology>
    </subcellularLocation>
</comment>
<dbReference type="PANTHER" id="PTHR30540">
    <property type="entry name" value="OSMOTIC STRESS POTASSIUM TRANSPORTER"/>
    <property type="match status" value="1"/>
</dbReference>
<feature type="domain" description="K+ potassium transporter C-terminal" evidence="12">
    <location>
        <begin position="582"/>
        <end position="626"/>
    </location>
</feature>
<comment type="similarity">
    <text evidence="2 10">Belongs to the HAK/KUP transporter (TC 2.A.72.3) family.</text>
</comment>
<comment type="function">
    <text evidence="10">Potassium transporter.</text>
</comment>
<name>A0AAW2UF55_9LAMI</name>
<evidence type="ECO:0000256" key="5">
    <source>
        <dbReference type="ARBA" id="ARBA00022692"/>
    </source>
</evidence>
<keyword evidence="6 10" id="KW-0630">Potassium</keyword>
<evidence type="ECO:0000256" key="3">
    <source>
        <dbReference type="ARBA" id="ARBA00022448"/>
    </source>
</evidence>
<reference evidence="13" key="1">
    <citation type="submission" date="2020-06" db="EMBL/GenBank/DDBJ databases">
        <authorList>
            <person name="Li T."/>
            <person name="Hu X."/>
            <person name="Zhang T."/>
            <person name="Song X."/>
            <person name="Zhang H."/>
            <person name="Dai N."/>
            <person name="Sheng W."/>
            <person name="Hou X."/>
            <person name="Wei L."/>
        </authorList>
    </citation>
    <scope>NUCLEOTIDE SEQUENCE</scope>
    <source>
        <strain evidence="13">KEN1</strain>
        <tissue evidence="13">Leaf</tissue>
    </source>
</reference>
<dbReference type="Pfam" id="PF02705">
    <property type="entry name" value="K_trans"/>
    <property type="match status" value="1"/>
</dbReference>
<sequence length="808" mass="89841">MHLLREWVLVPFQAVALVPYFLLKAVIALHIEIATTLVEQLLRSNFSLPWNVQKETWRHTLFLSLQSLGVIYGRLSTAPLYVLESIDPEDIRSPNEIHELFSFIFWTLTIIPLLKYAFIVLRADDDGEGGPFSLYSLLCRHARVGLLPRNRGSDKILHHEEDSSSKGKLENKARRVIEKHKSCHYLLLFLALLGACMILSDAVLTPAISVLSATSGLGRSLATISVKFFSSHKTKDHGKCLEEICANPAACAILVCLFTLQHHGTKRIGCIFAPIVIIWLFFISGFGLYNIIHCDPQILRAVSPVYLLRFMKKINLSHWKLLSSIVLCVAGSEAMFADLGHFSKKSIKITFICFIYPVLLVTYAGQAAFVSKYFNAADAFHLSESIPNKNLQHVFAVLSLFASAVGSQATITAGFSIINQCQALDCFPRVKVVHTSEQIHGQVYVTDVNWLFMTLSLAITIGLHDISQLGKATGLAITSGMLVTTCLMSLVIALYWEKSLFASVCFLLFFGSIEAIYLSTSLVSFFRGAWCLIILFLLFMTIMGAWHYGSLKKYEFDIENKVSVEWLTDYSPGLGVSRVPGIGFIYSDVDTGIPAFFSHFITNLPAFHQVLIFVSFKSSPVPHIPEIVDTLLAGDTDDFEDQIISLIGEFITREEYDCEALSSPEGKMIILGSPMEDGNALVPMAETSSSTCPPTIIGSESQRHLLGIPPDSANPPITRKRVRFTLPPKSPQMRASVREELEEIVEARESGTAYFLGQSHLLARKGSNFFKKFLIMVYVFLDKNSREPPVALNIPNAALLEVGTLYTL</sequence>
<dbReference type="GO" id="GO:0005886">
    <property type="term" value="C:plasma membrane"/>
    <property type="evidence" value="ECO:0007669"/>
    <property type="project" value="UniProtKB-SubCell"/>
</dbReference>
<dbReference type="EMBL" id="JACGWN010000012">
    <property type="protein sequence ID" value="KAL0415589.1"/>
    <property type="molecule type" value="Genomic_DNA"/>
</dbReference>
<evidence type="ECO:0000256" key="2">
    <source>
        <dbReference type="ARBA" id="ARBA00008440"/>
    </source>
</evidence>
<feature type="transmembrane region" description="Helical" evidence="10">
    <location>
        <begin position="103"/>
        <end position="121"/>
    </location>
</feature>
<dbReference type="NCBIfam" id="TIGR00794">
    <property type="entry name" value="kup"/>
    <property type="match status" value="1"/>
</dbReference>
<feature type="transmembrane region" description="Helical" evidence="10">
    <location>
        <begin position="182"/>
        <end position="200"/>
    </location>
</feature>
<comment type="caution">
    <text evidence="13">The sequence shown here is derived from an EMBL/GenBank/DDBJ whole genome shotgun (WGS) entry which is preliminary data.</text>
</comment>
<feature type="transmembrane region" description="Helical" evidence="10">
    <location>
        <begin position="349"/>
        <end position="374"/>
    </location>
</feature>
<evidence type="ECO:0000259" key="12">
    <source>
        <dbReference type="Pfam" id="PF22776"/>
    </source>
</evidence>
<keyword evidence="5 10" id="KW-0812">Transmembrane</keyword>
<evidence type="ECO:0000256" key="6">
    <source>
        <dbReference type="ARBA" id="ARBA00022958"/>
    </source>
</evidence>
<keyword evidence="8 10" id="KW-0406">Ion transport</keyword>
<feature type="transmembrane region" description="Helical" evidence="10">
    <location>
        <begin position="500"/>
        <end position="519"/>
    </location>
</feature>
<keyword evidence="3" id="KW-0813">Transport</keyword>
<evidence type="ECO:0000256" key="10">
    <source>
        <dbReference type="RuleBase" id="RU321113"/>
    </source>
</evidence>
<gene>
    <name evidence="13" type="ORF">Slati_3390800</name>
</gene>
<evidence type="ECO:0000256" key="8">
    <source>
        <dbReference type="ARBA" id="ARBA00023065"/>
    </source>
</evidence>